<organism evidence="1 2">
    <name type="scientific">Myroides albus</name>
    <dbReference type="NCBI Taxonomy" id="2562892"/>
    <lineage>
        <taxon>Bacteria</taxon>
        <taxon>Pseudomonadati</taxon>
        <taxon>Bacteroidota</taxon>
        <taxon>Flavobacteriia</taxon>
        <taxon>Flavobacteriales</taxon>
        <taxon>Flavobacteriaceae</taxon>
        <taxon>Myroides</taxon>
    </lineage>
</organism>
<dbReference type="Proteomes" id="UP000438760">
    <property type="component" value="Unassembled WGS sequence"/>
</dbReference>
<protein>
    <submittedName>
        <fullName evidence="1">Uncharacterized protein</fullName>
    </submittedName>
</protein>
<accession>A0A6I3LSX0</accession>
<evidence type="ECO:0000313" key="2">
    <source>
        <dbReference type="Proteomes" id="UP000438760"/>
    </source>
</evidence>
<name>A0A6I3LSX0_9FLAO</name>
<dbReference type="OrthoDB" id="2730767at2"/>
<keyword evidence="2" id="KW-1185">Reference proteome</keyword>
<gene>
    <name evidence="1" type="ORF">GJV76_13035</name>
</gene>
<reference evidence="1 2" key="1">
    <citation type="submission" date="2019-11" db="EMBL/GenBank/DDBJ databases">
        <title>Genome of Strain BIT-d1.</title>
        <authorList>
            <person name="Yang Y."/>
        </authorList>
    </citation>
    <scope>NUCLEOTIDE SEQUENCE [LARGE SCALE GENOMIC DNA]</scope>
    <source>
        <strain evidence="1 2">BIT-d1</strain>
    </source>
</reference>
<dbReference type="EMBL" id="WMJX01000040">
    <property type="protein sequence ID" value="MTG99045.1"/>
    <property type="molecule type" value="Genomic_DNA"/>
</dbReference>
<sequence>MKNEIDKKAYKILDKYAFEDDTSLWRHDDINYAITKGYWLTEPKEDSIPHSDFIKLLARVHVEMNKQKCTNLFLRSLTLSRPDYRVGLGVMAIMKTFPTHTFYNKEHNLEEEEYDKVKYVTTPCSICNDYMYQPSSLNSSLLYLMYLGGGKSLDLTNLYVGMLIDKRLEEETPTDEDIERFSAILDLVLSSEQKDTPTILRKRLTKSRLLHKEQTDQVQSFLGLLGYCGILHSDKHLGAFYEYRQLGCPPHKTHNSDWSYPVDFWLGEYGIDKVAFKYWFGEYKGLEKYWK</sequence>
<evidence type="ECO:0000313" key="1">
    <source>
        <dbReference type="EMBL" id="MTG99045.1"/>
    </source>
</evidence>
<proteinExistence type="predicted"/>
<dbReference type="AlphaFoldDB" id="A0A6I3LSX0"/>
<dbReference type="RefSeq" id="WP_155093050.1">
    <property type="nucleotide sequence ID" value="NZ_CP102754.1"/>
</dbReference>
<comment type="caution">
    <text evidence="1">The sequence shown here is derived from an EMBL/GenBank/DDBJ whole genome shotgun (WGS) entry which is preliminary data.</text>
</comment>